<evidence type="ECO:0000313" key="1">
    <source>
        <dbReference type="EMBL" id="GAF79445.1"/>
    </source>
</evidence>
<dbReference type="EMBL" id="BARS01004517">
    <property type="protein sequence ID" value="GAF79445.1"/>
    <property type="molecule type" value="Genomic_DNA"/>
</dbReference>
<name>X0TTK0_9ZZZZ</name>
<dbReference type="AlphaFoldDB" id="X0TTK0"/>
<sequence>MKFDAKVGKWYWLSTGYHPLDRPVKMLNVVRIPRRGNLLMYVFYDSTIKRE</sequence>
<feature type="non-terminal residue" evidence="1">
    <location>
        <position position="51"/>
    </location>
</feature>
<proteinExistence type="predicted"/>
<reference evidence="1" key="1">
    <citation type="journal article" date="2014" name="Front. Microbiol.">
        <title>High frequency of phylogenetically diverse reductive dehalogenase-homologous genes in deep subseafloor sedimentary metagenomes.</title>
        <authorList>
            <person name="Kawai M."/>
            <person name="Futagami T."/>
            <person name="Toyoda A."/>
            <person name="Takaki Y."/>
            <person name="Nishi S."/>
            <person name="Hori S."/>
            <person name="Arai W."/>
            <person name="Tsubouchi T."/>
            <person name="Morono Y."/>
            <person name="Uchiyama I."/>
            <person name="Ito T."/>
            <person name="Fujiyama A."/>
            <person name="Inagaki F."/>
            <person name="Takami H."/>
        </authorList>
    </citation>
    <scope>NUCLEOTIDE SEQUENCE</scope>
    <source>
        <strain evidence="1">Expedition CK06-06</strain>
    </source>
</reference>
<gene>
    <name evidence="1" type="ORF">S01H1_08829</name>
</gene>
<organism evidence="1">
    <name type="scientific">marine sediment metagenome</name>
    <dbReference type="NCBI Taxonomy" id="412755"/>
    <lineage>
        <taxon>unclassified sequences</taxon>
        <taxon>metagenomes</taxon>
        <taxon>ecological metagenomes</taxon>
    </lineage>
</organism>
<comment type="caution">
    <text evidence="1">The sequence shown here is derived from an EMBL/GenBank/DDBJ whole genome shotgun (WGS) entry which is preliminary data.</text>
</comment>
<accession>X0TTK0</accession>
<protein>
    <submittedName>
        <fullName evidence="1">Uncharacterized protein</fullName>
    </submittedName>
</protein>